<dbReference type="AlphaFoldDB" id="A0AAJ2VVP4"/>
<keyword evidence="1" id="KW-0812">Transmembrane</keyword>
<feature type="transmembrane region" description="Helical" evidence="1">
    <location>
        <begin position="138"/>
        <end position="159"/>
    </location>
</feature>
<proteinExistence type="predicted"/>
<evidence type="ECO:0000313" key="2">
    <source>
        <dbReference type="EMBL" id="MDX6033298.1"/>
    </source>
</evidence>
<organism evidence="2 3">
    <name type="scientific">Scandinavium lactucae</name>
    <dbReference type="NCBI Taxonomy" id="3095028"/>
    <lineage>
        <taxon>Bacteria</taxon>
        <taxon>Pseudomonadati</taxon>
        <taxon>Pseudomonadota</taxon>
        <taxon>Gammaproteobacteria</taxon>
        <taxon>Enterobacterales</taxon>
        <taxon>Enterobacteriaceae</taxon>
        <taxon>Scandinavium</taxon>
    </lineage>
</organism>
<evidence type="ECO:0000256" key="1">
    <source>
        <dbReference type="SAM" id="Phobius"/>
    </source>
</evidence>
<comment type="caution">
    <text evidence="2">The sequence shown here is derived from an EMBL/GenBank/DDBJ whole genome shotgun (WGS) entry which is preliminary data.</text>
</comment>
<feature type="transmembrane region" description="Helical" evidence="1">
    <location>
        <begin position="6"/>
        <end position="33"/>
    </location>
</feature>
<sequence length="237" mass="26994">MFFDKFLSFIFSAEYCAGVMSVVFIAFVIYFSFRFDKFHLIVRKVFYCFCNGVRDASVELGIIFSSSKNTHEKTLKKISEAANNFQFRLQKIIFLALMLVLFSKGFFEMLQTLGIFTQNPYELRSTHSYVYYFLEIKTLVYVASALAISCGIQLAYMLITDGPDEAVDPLMLGIASTILLILSDSNAKDWTSDRSFAVVMLVICLPILFACSRWMQSVSDKGKKEKKDNPNQTGKDI</sequence>
<dbReference type="EMBL" id="JAWXRC010000042">
    <property type="protein sequence ID" value="MDX6033298.1"/>
    <property type="molecule type" value="Genomic_DNA"/>
</dbReference>
<dbReference type="RefSeq" id="WP_319629764.1">
    <property type="nucleotide sequence ID" value="NZ_JAWXRB010000045.1"/>
</dbReference>
<feature type="transmembrane region" description="Helical" evidence="1">
    <location>
        <begin position="195"/>
        <end position="215"/>
    </location>
</feature>
<dbReference type="Proteomes" id="UP001282336">
    <property type="component" value="Unassembled WGS sequence"/>
</dbReference>
<reference evidence="2" key="1">
    <citation type="submission" date="2023-11" db="EMBL/GenBank/DDBJ databases">
        <title>Scandinavium wanjuensis sp. nov., isolated from lettuce South Korea.</title>
        <authorList>
            <person name="Park J."/>
            <person name="Park S."/>
            <person name="Oh K.K."/>
            <person name="Cho G.S."/>
            <person name="Franz C.M.A.P."/>
        </authorList>
    </citation>
    <scope>NUCLEOTIDE SEQUENCE</scope>
    <source>
        <strain evidence="2">V105_12</strain>
    </source>
</reference>
<keyword evidence="1" id="KW-1133">Transmembrane helix</keyword>
<gene>
    <name evidence="2" type="ORF">SIL20_17505</name>
</gene>
<accession>A0AAJ2VVP4</accession>
<protein>
    <submittedName>
        <fullName evidence="2">Uncharacterized protein</fullName>
    </submittedName>
</protein>
<name>A0AAJ2VVP4_9ENTR</name>
<keyword evidence="1" id="KW-0472">Membrane</keyword>
<evidence type="ECO:0000313" key="3">
    <source>
        <dbReference type="Proteomes" id="UP001282336"/>
    </source>
</evidence>
<feature type="transmembrane region" description="Helical" evidence="1">
    <location>
        <begin position="92"/>
        <end position="118"/>
    </location>
</feature>